<dbReference type="Proteomes" id="UP000005240">
    <property type="component" value="Unassembled WGS sequence"/>
</dbReference>
<evidence type="ECO:0000256" key="1">
    <source>
        <dbReference type="SAM" id="MobiDB-lite"/>
    </source>
</evidence>
<organism evidence="2">
    <name type="scientific">Puccinia triticina (isolate 1-1 / race 1 (BBBD))</name>
    <name type="common">Brown leaf rust fungus</name>
    <dbReference type="NCBI Taxonomy" id="630390"/>
    <lineage>
        <taxon>Eukaryota</taxon>
        <taxon>Fungi</taxon>
        <taxon>Dikarya</taxon>
        <taxon>Basidiomycota</taxon>
        <taxon>Pucciniomycotina</taxon>
        <taxon>Pucciniomycetes</taxon>
        <taxon>Pucciniales</taxon>
        <taxon>Pucciniaceae</taxon>
        <taxon>Puccinia</taxon>
    </lineage>
</organism>
<protein>
    <submittedName>
        <fullName evidence="2 3">Uncharacterized protein</fullName>
    </submittedName>
</protein>
<feature type="compositionally biased region" description="Low complexity" evidence="1">
    <location>
        <begin position="38"/>
        <end position="67"/>
    </location>
</feature>
<reference evidence="3 4" key="3">
    <citation type="journal article" date="2017" name="G3 (Bethesda)">
        <title>Comparative analysis highlights variable genome content of wheat rusts and divergence of the mating loci.</title>
        <authorList>
            <person name="Cuomo C.A."/>
            <person name="Bakkeren G."/>
            <person name="Khalil H.B."/>
            <person name="Panwar V."/>
            <person name="Joly D."/>
            <person name="Linning R."/>
            <person name="Sakthikumar S."/>
            <person name="Song X."/>
            <person name="Adiconis X."/>
            <person name="Fan L."/>
            <person name="Goldberg J.M."/>
            <person name="Levin J.Z."/>
            <person name="Young S."/>
            <person name="Zeng Q."/>
            <person name="Anikster Y."/>
            <person name="Bruce M."/>
            <person name="Wang M."/>
            <person name="Yin C."/>
            <person name="McCallum B."/>
            <person name="Szabo L.J."/>
            <person name="Hulbert S."/>
            <person name="Chen X."/>
            <person name="Fellers J.P."/>
        </authorList>
    </citation>
    <scope>NUCLEOTIDE SEQUENCE</scope>
    <source>
        <strain evidence="4">Isolate 1-1 / race 1 (BBBD)</strain>
        <strain evidence="3">isolate 1-1 / race 1 (BBBD)</strain>
    </source>
</reference>
<dbReference type="AlphaFoldDB" id="A0A180GHT6"/>
<reference evidence="3" key="4">
    <citation type="submission" date="2025-05" db="UniProtKB">
        <authorList>
            <consortium name="EnsemblFungi"/>
        </authorList>
    </citation>
    <scope>IDENTIFICATION</scope>
    <source>
        <strain evidence="3">isolate 1-1 / race 1 (BBBD)</strain>
    </source>
</reference>
<dbReference type="VEuPathDB" id="FungiDB:PTTG_03712"/>
<reference evidence="2" key="2">
    <citation type="submission" date="2016-05" db="EMBL/GenBank/DDBJ databases">
        <title>Comparative analysis highlights variable genome content of wheat rusts and divergence of the mating loci.</title>
        <authorList>
            <person name="Cuomo C.A."/>
            <person name="Bakkeren G."/>
            <person name="Szabo L."/>
            <person name="Khalil H."/>
            <person name="Joly D."/>
            <person name="Goldberg J."/>
            <person name="Young S."/>
            <person name="Zeng Q."/>
            <person name="Fellers J."/>
        </authorList>
    </citation>
    <scope>NUCLEOTIDE SEQUENCE [LARGE SCALE GENOMIC DNA]</scope>
    <source>
        <strain evidence="2">1-1 BBBD Race 1</strain>
    </source>
</reference>
<reference evidence="2" key="1">
    <citation type="submission" date="2009-11" db="EMBL/GenBank/DDBJ databases">
        <authorList>
            <consortium name="The Broad Institute Genome Sequencing Platform"/>
            <person name="Ward D."/>
            <person name="Feldgarden M."/>
            <person name="Earl A."/>
            <person name="Young S.K."/>
            <person name="Zeng Q."/>
            <person name="Koehrsen M."/>
            <person name="Alvarado L."/>
            <person name="Berlin A."/>
            <person name="Bochicchio J."/>
            <person name="Borenstein D."/>
            <person name="Chapman S.B."/>
            <person name="Chen Z."/>
            <person name="Engels R."/>
            <person name="Freedman E."/>
            <person name="Gellesch M."/>
            <person name="Goldberg J."/>
            <person name="Griggs A."/>
            <person name="Gujja S."/>
            <person name="Heilman E."/>
            <person name="Heiman D."/>
            <person name="Hepburn T."/>
            <person name="Howarth C."/>
            <person name="Jen D."/>
            <person name="Larson L."/>
            <person name="Lewis B."/>
            <person name="Mehta T."/>
            <person name="Park D."/>
            <person name="Pearson M."/>
            <person name="Roberts A."/>
            <person name="Saif S."/>
            <person name="Shea T."/>
            <person name="Shenoy N."/>
            <person name="Sisk P."/>
            <person name="Stolte C."/>
            <person name="Sykes S."/>
            <person name="Thomson T."/>
            <person name="Walk T."/>
            <person name="White J."/>
            <person name="Yandava C."/>
            <person name="Izard J."/>
            <person name="Baranova O.V."/>
            <person name="Blanton J.M."/>
            <person name="Tanner A.C."/>
            <person name="Dewhirst F.E."/>
            <person name="Haas B."/>
            <person name="Nusbaum C."/>
            <person name="Birren B."/>
        </authorList>
    </citation>
    <scope>NUCLEOTIDE SEQUENCE [LARGE SCALE GENOMIC DNA]</scope>
    <source>
        <strain evidence="2">1-1 BBBD Race 1</strain>
    </source>
</reference>
<evidence type="ECO:0000313" key="4">
    <source>
        <dbReference type="Proteomes" id="UP000005240"/>
    </source>
</evidence>
<proteinExistence type="predicted"/>
<evidence type="ECO:0000313" key="2">
    <source>
        <dbReference type="EMBL" id="OAV92181.1"/>
    </source>
</evidence>
<name>A0A180GHT6_PUCT1</name>
<accession>A0A180GHT6</accession>
<feature type="region of interest" description="Disordered" evidence="1">
    <location>
        <begin position="1"/>
        <end position="85"/>
    </location>
</feature>
<dbReference type="EnsemblFungi" id="PTTG_03712-t43_1">
    <property type="protein sequence ID" value="PTTG_03712-t43_1-p1"/>
    <property type="gene ID" value="PTTG_03712"/>
</dbReference>
<keyword evidence="4" id="KW-1185">Reference proteome</keyword>
<dbReference type="EMBL" id="ADAS02000068">
    <property type="protein sequence ID" value="OAV92181.1"/>
    <property type="molecule type" value="Genomic_DNA"/>
</dbReference>
<evidence type="ECO:0000313" key="3">
    <source>
        <dbReference type="EnsemblFungi" id="PTTG_03712-t43_1-p1"/>
    </source>
</evidence>
<gene>
    <name evidence="2" type="ORF">PTTG_03712</name>
</gene>
<sequence>MSSQSNAGSSGAPGSGSTLSRGINRQGNRWRSLDRVPTPRTGTRTITPTRMAPTTTTTRMAPPIITMEKAPPPTRHPLASNRGVW</sequence>
<feature type="compositionally biased region" description="Low complexity" evidence="1">
    <location>
        <begin position="1"/>
        <end position="20"/>
    </location>
</feature>